<dbReference type="InterPro" id="IPR036318">
    <property type="entry name" value="FAD-bd_PCMH-like_sf"/>
</dbReference>
<evidence type="ECO:0000256" key="1">
    <source>
        <dbReference type="ARBA" id="ARBA00022630"/>
    </source>
</evidence>
<evidence type="ECO:0000256" key="2">
    <source>
        <dbReference type="ARBA" id="ARBA00022827"/>
    </source>
</evidence>
<dbReference type="InterPro" id="IPR006094">
    <property type="entry name" value="Oxid_FAD_bind_N"/>
</dbReference>
<feature type="domain" description="FAD-binding PCMH-type" evidence="3">
    <location>
        <begin position="29"/>
        <end position="220"/>
    </location>
</feature>
<dbReference type="Pfam" id="PF01565">
    <property type="entry name" value="FAD_binding_4"/>
    <property type="match status" value="1"/>
</dbReference>
<dbReference type="InterPro" id="IPR016166">
    <property type="entry name" value="FAD-bd_PCMH"/>
</dbReference>
<dbReference type="RefSeq" id="WP_264327016.1">
    <property type="nucleotide sequence ID" value="NZ_JADEXQ010000093.1"/>
</dbReference>
<accession>A0A928VTD0</accession>
<dbReference type="Gene3D" id="3.30.465.10">
    <property type="match status" value="1"/>
</dbReference>
<dbReference type="InterPro" id="IPR016164">
    <property type="entry name" value="FAD-linked_Oxase-like_C"/>
</dbReference>
<proteinExistence type="predicted"/>
<dbReference type="SUPFAM" id="SSF56176">
    <property type="entry name" value="FAD-binding/transporter-associated domain-like"/>
    <property type="match status" value="1"/>
</dbReference>
<protein>
    <submittedName>
        <fullName evidence="4">FAD-binding oxidoreductase</fullName>
    </submittedName>
</protein>
<dbReference type="Proteomes" id="UP000625316">
    <property type="component" value="Unassembled WGS sequence"/>
</dbReference>
<dbReference type="PANTHER" id="PTHR11748:SF103">
    <property type="entry name" value="GLYCOLATE OXIDASE SUBUNIT GLCE"/>
    <property type="match status" value="1"/>
</dbReference>
<organism evidence="4 5">
    <name type="scientific">Romeriopsis navalis LEGE 11480</name>
    <dbReference type="NCBI Taxonomy" id="2777977"/>
    <lineage>
        <taxon>Bacteria</taxon>
        <taxon>Bacillati</taxon>
        <taxon>Cyanobacteriota</taxon>
        <taxon>Cyanophyceae</taxon>
        <taxon>Leptolyngbyales</taxon>
        <taxon>Leptolyngbyaceae</taxon>
        <taxon>Romeriopsis</taxon>
        <taxon>Romeriopsis navalis</taxon>
    </lineage>
</organism>
<keyword evidence="5" id="KW-1185">Reference proteome</keyword>
<evidence type="ECO:0000313" key="5">
    <source>
        <dbReference type="Proteomes" id="UP000625316"/>
    </source>
</evidence>
<dbReference type="InterPro" id="IPR016169">
    <property type="entry name" value="FAD-bd_PCMH_sub2"/>
</dbReference>
<sequence length="326" mass="34370">MTDFPTTTAVLPNLTTWGDLSGEQQARIRSAVPDAEILGVMTPGTQADMAAAIGAIRQAGYAVLSYGNGTKLNWGGLVGDDRPANQRQIVAVSTAGLNQLVDHAVDDMTVTVEAGMRLADLQGMLAEKGQFLTIDPRFIAAGATVGGVIATADSGSLRHRYGGVRDIVLGVSFVRADGELVKAGGRVVKNVAGYDLMKLLTGSYGTLGVMTQVTLRTYPFQPVSQTVVLTGAVQALVQLSQRLMSSVLTPLTMDWLTPQAMTDLGLKSALGLVVRFESVQESVAAQSLRLREMAHALDVSAIVYPQVDELALWEGIGRLGESGTVV</sequence>
<keyword evidence="1" id="KW-0285">Flavoprotein</keyword>
<dbReference type="EMBL" id="JADEXQ010000093">
    <property type="protein sequence ID" value="MBE9032197.1"/>
    <property type="molecule type" value="Genomic_DNA"/>
</dbReference>
<gene>
    <name evidence="4" type="ORF">IQ266_20875</name>
</gene>
<reference evidence="4" key="1">
    <citation type="submission" date="2020-10" db="EMBL/GenBank/DDBJ databases">
        <authorList>
            <person name="Castelo-Branco R."/>
            <person name="Eusebio N."/>
            <person name="Adriana R."/>
            <person name="Vieira A."/>
            <person name="Brugerolle De Fraissinette N."/>
            <person name="Rezende De Castro R."/>
            <person name="Schneider M.P."/>
            <person name="Vasconcelos V."/>
            <person name="Leao P.N."/>
        </authorList>
    </citation>
    <scope>NUCLEOTIDE SEQUENCE</scope>
    <source>
        <strain evidence="4">LEGE 11480</strain>
    </source>
</reference>
<comment type="caution">
    <text evidence="4">The sequence shown here is derived from an EMBL/GenBank/DDBJ whole genome shotgun (WGS) entry which is preliminary data.</text>
</comment>
<dbReference type="GO" id="GO:0003824">
    <property type="term" value="F:catalytic activity"/>
    <property type="evidence" value="ECO:0007669"/>
    <property type="project" value="InterPro"/>
</dbReference>
<dbReference type="AlphaFoldDB" id="A0A928VTD0"/>
<dbReference type="GO" id="GO:0071949">
    <property type="term" value="F:FAD binding"/>
    <property type="evidence" value="ECO:0007669"/>
    <property type="project" value="InterPro"/>
</dbReference>
<keyword evidence="2" id="KW-0274">FAD</keyword>
<evidence type="ECO:0000313" key="4">
    <source>
        <dbReference type="EMBL" id="MBE9032197.1"/>
    </source>
</evidence>
<dbReference type="SUPFAM" id="SSF55103">
    <property type="entry name" value="FAD-linked oxidases, C-terminal domain"/>
    <property type="match status" value="1"/>
</dbReference>
<name>A0A928VTD0_9CYAN</name>
<dbReference type="PROSITE" id="PS51387">
    <property type="entry name" value="FAD_PCMH"/>
    <property type="match status" value="1"/>
</dbReference>
<evidence type="ECO:0000259" key="3">
    <source>
        <dbReference type="PROSITE" id="PS51387"/>
    </source>
</evidence>
<dbReference type="PANTHER" id="PTHR11748">
    <property type="entry name" value="D-LACTATE DEHYDROGENASE"/>
    <property type="match status" value="1"/>
</dbReference>
<feature type="non-terminal residue" evidence="4">
    <location>
        <position position="326"/>
    </location>
</feature>